<organism evidence="1 2">
    <name type="scientific">Svornostia abyssi</name>
    <dbReference type="NCBI Taxonomy" id="2898438"/>
    <lineage>
        <taxon>Bacteria</taxon>
        <taxon>Bacillati</taxon>
        <taxon>Actinomycetota</taxon>
        <taxon>Thermoleophilia</taxon>
        <taxon>Solirubrobacterales</taxon>
        <taxon>Baekduiaceae</taxon>
        <taxon>Svornostia</taxon>
    </lineage>
</organism>
<protein>
    <submittedName>
        <fullName evidence="1">Uncharacterized protein</fullName>
    </submittedName>
</protein>
<proteinExistence type="predicted"/>
<evidence type="ECO:0000313" key="2">
    <source>
        <dbReference type="Proteomes" id="UP001058860"/>
    </source>
</evidence>
<name>A0ABY5PAG3_9ACTN</name>
<accession>A0ABY5PAG3</accession>
<dbReference type="Proteomes" id="UP001058860">
    <property type="component" value="Chromosome"/>
</dbReference>
<sequence>MARRIKVQGVPRDEIDHEQLALVFWLQAKRAMRERREREAKARAKREGKRDER</sequence>
<gene>
    <name evidence="1" type="ORF">LRS13_12560</name>
</gene>
<keyword evidence="2" id="KW-1185">Reference proteome</keyword>
<dbReference type="EMBL" id="CP088295">
    <property type="protein sequence ID" value="UUY01566.1"/>
    <property type="molecule type" value="Genomic_DNA"/>
</dbReference>
<dbReference type="RefSeq" id="WP_353862121.1">
    <property type="nucleotide sequence ID" value="NZ_CP088295.1"/>
</dbReference>
<reference evidence="2" key="1">
    <citation type="submission" date="2021-11" db="EMBL/GenBank/DDBJ databases">
        <title>Cultivation dependent microbiological survey of springs from the worlds oldest radium mine currently devoted to the extraction of radon-saturated water.</title>
        <authorList>
            <person name="Kapinusova G."/>
            <person name="Smrhova T."/>
            <person name="Strejcek M."/>
            <person name="Suman J."/>
            <person name="Jani K."/>
            <person name="Pajer P."/>
            <person name="Uhlik O."/>
        </authorList>
    </citation>
    <scope>NUCLEOTIDE SEQUENCE [LARGE SCALE GENOMIC DNA]</scope>
    <source>
        <strain evidence="2">J379</strain>
    </source>
</reference>
<evidence type="ECO:0000313" key="1">
    <source>
        <dbReference type="EMBL" id="UUY01566.1"/>
    </source>
</evidence>